<accession>A0A6G8AQ07</accession>
<dbReference type="InterPro" id="IPR036866">
    <property type="entry name" value="RibonucZ/Hydroxyglut_hydro"/>
</dbReference>
<feature type="domain" description="Metallo-beta-lactamase" evidence="1">
    <location>
        <begin position="12"/>
        <end position="189"/>
    </location>
</feature>
<gene>
    <name evidence="2" type="ORF">G7082_00205</name>
</gene>
<organism evidence="2 3">
    <name type="scientific">Vagococcus hydrophili</name>
    <dbReference type="NCBI Taxonomy" id="2714947"/>
    <lineage>
        <taxon>Bacteria</taxon>
        <taxon>Bacillati</taxon>
        <taxon>Bacillota</taxon>
        <taxon>Bacilli</taxon>
        <taxon>Lactobacillales</taxon>
        <taxon>Enterococcaceae</taxon>
        <taxon>Vagococcus</taxon>
    </lineage>
</organism>
<evidence type="ECO:0000313" key="2">
    <source>
        <dbReference type="EMBL" id="QIL47060.1"/>
    </source>
</evidence>
<dbReference type="KEGG" id="vhy:G7082_00205"/>
<dbReference type="GO" id="GO:0016787">
    <property type="term" value="F:hydrolase activity"/>
    <property type="evidence" value="ECO:0007669"/>
    <property type="project" value="UniProtKB-KW"/>
</dbReference>
<evidence type="ECO:0000259" key="1">
    <source>
        <dbReference type="SMART" id="SM00849"/>
    </source>
</evidence>
<protein>
    <submittedName>
        <fullName evidence="2">MBL fold metallo-hydrolase</fullName>
    </submittedName>
</protein>
<keyword evidence="2" id="KW-0378">Hydrolase</keyword>
<dbReference type="Proteomes" id="UP000501747">
    <property type="component" value="Chromosome"/>
</dbReference>
<dbReference type="PANTHER" id="PTHR47619:SF1">
    <property type="entry name" value="EXODEOXYRIBONUCLEASE WALJ"/>
    <property type="match status" value="1"/>
</dbReference>
<dbReference type="Pfam" id="PF12706">
    <property type="entry name" value="Lactamase_B_2"/>
    <property type="match status" value="1"/>
</dbReference>
<name>A0A6G8AQ07_9ENTE</name>
<evidence type="ECO:0000313" key="3">
    <source>
        <dbReference type="Proteomes" id="UP000501747"/>
    </source>
</evidence>
<sequence length="240" mass="28078">MISIKSFGSSSDGNGYLIDDGNSQLLIECGVSLKKILPQMKHNLTKVAGLLVSHEHRDHCKYIKKIVDETAFDIFSTKGTREAMFEDEVLRLEKTDRYRFNTMKYKETVTIGTWEVTPFKLQHDVREPSGFMIDNTAGDRLIFITDSYYIKYQFPNVTHIMIEMNYEKETMKENLAHDKKRQERLLESHFDYKRAIQFIQNNKSTYLQEVWLLHLSDSNSNEKLFKEETQKVVGVPVYVA</sequence>
<proteinExistence type="predicted"/>
<dbReference type="InterPro" id="IPR052533">
    <property type="entry name" value="WalJ/YycJ-like"/>
</dbReference>
<dbReference type="SUPFAM" id="SSF56281">
    <property type="entry name" value="Metallo-hydrolase/oxidoreductase"/>
    <property type="match status" value="1"/>
</dbReference>
<keyword evidence="3" id="KW-1185">Reference proteome</keyword>
<dbReference type="EMBL" id="CP049887">
    <property type="protein sequence ID" value="QIL47060.1"/>
    <property type="molecule type" value="Genomic_DNA"/>
</dbReference>
<dbReference type="InterPro" id="IPR001279">
    <property type="entry name" value="Metallo-B-lactamas"/>
</dbReference>
<dbReference type="AlphaFoldDB" id="A0A6G8AQ07"/>
<dbReference type="RefSeq" id="WP_166033172.1">
    <property type="nucleotide sequence ID" value="NZ_CP049887.1"/>
</dbReference>
<dbReference type="PANTHER" id="PTHR47619">
    <property type="entry name" value="METALLO-HYDROLASE YYCJ-RELATED"/>
    <property type="match status" value="1"/>
</dbReference>
<dbReference type="SMART" id="SM00849">
    <property type="entry name" value="Lactamase_B"/>
    <property type="match status" value="1"/>
</dbReference>
<dbReference type="Gene3D" id="3.60.15.10">
    <property type="entry name" value="Ribonuclease Z/Hydroxyacylglutathione hydrolase-like"/>
    <property type="match status" value="1"/>
</dbReference>
<reference evidence="2 3" key="1">
    <citation type="submission" date="2020-03" db="EMBL/GenBank/DDBJ databases">
        <title>Vagococcus sp. nov., isolated from beetles.</title>
        <authorList>
            <person name="Hyun D.-W."/>
            <person name="Bae J.-W."/>
        </authorList>
    </citation>
    <scope>NUCLEOTIDE SEQUENCE [LARGE SCALE GENOMIC DNA]</scope>
    <source>
        <strain evidence="2 3">HDW17B</strain>
    </source>
</reference>